<evidence type="ECO:0000313" key="2">
    <source>
        <dbReference type="Proteomes" id="UP000502196"/>
    </source>
</evidence>
<organism evidence="1 2">
    <name type="scientific">Kyrpidia spormannii</name>
    <dbReference type="NCBI Taxonomy" id="2055160"/>
    <lineage>
        <taxon>Bacteria</taxon>
        <taxon>Bacillati</taxon>
        <taxon>Bacillota</taxon>
        <taxon>Bacilli</taxon>
        <taxon>Bacillales</taxon>
        <taxon>Alicyclobacillaceae</taxon>
        <taxon>Kyrpidia</taxon>
    </lineage>
</organism>
<reference evidence="1 2" key="1">
    <citation type="submission" date="2020-04" db="EMBL/GenBank/DDBJ databases">
        <authorList>
            <person name="Hogendoorn C."/>
        </authorList>
    </citation>
    <scope>NUCLEOTIDE SEQUENCE [LARGE SCALE GENOMIC DNA]</scope>
    <source>
        <strain evidence="1">COOX1</strain>
    </source>
</reference>
<gene>
    <name evidence="1" type="ORF">COOX1_3036</name>
</gene>
<proteinExistence type="predicted"/>
<protein>
    <submittedName>
        <fullName evidence="1">Uncharacterized protein</fullName>
    </submittedName>
</protein>
<sequence>MRHPPPVVLTRTSKYLHVIYHCKQNFDGLDVRLMISNKKFALLTEETAGA</sequence>
<dbReference type="Proteomes" id="UP000502196">
    <property type="component" value="Chromosome"/>
</dbReference>
<dbReference type="AlphaFoldDB" id="A0A6F9EDZ7"/>
<evidence type="ECO:0000313" key="1">
    <source>
        <dbReference type="EMBL" id="CAB3395687.1"/>
    </source>
</evidence>
<accession>A0A6F9EDZ7</accession>
<name>A0A6F9EDZ7_9BACL</name>
<dbReference type="EMBL" id="LR792683">
    <property type="protein sequence ID" value="CAB3395687.1"/>
    <property type="molecule type" value="Genomic_DNA"/>
</dbReference>